<dbReference type="Proteomes" id="UP000828390">
    <property type="component" value="Unassembled WGS sequence"/>
</dbReference>
<dbReference type="SUPFAM" id="SSF57625">
    <property type="entry name" value="Invertebrate chitin-binding proteins"/>
    <property type="match status" value="1"/>
</dbReference>
<dbReference type="Gene3D" id="2.170.140.10">
    <property type="entry name" value="Chitin binding domain"/>
    <property type="match status" value="1"/>
</dbReference>
<gene>
    <name evidence="2" type="ORF">DPMN_031317</name>
</gene>
<reference evidence="2" key="2">
    <citation type="submission" date="2020-11" db="EMBL/GenBank/DDBJ databases">
        <authorList>
            <person name="McCartney M.A."/>
            <person name="Auch B."/>
            <person name="Kono T."/>
            <person name="Mallez S."/>
            <person name="Becker A."/>
            <person name="Gohl D.M."/>
            <person name="Silverstein K.A.T."/>
            <person name="Koren S."/>
            <person name="Bechman K.B."/>
            <person name="Herman A."/>
            <person name="Abrahante J.E."/>
            <person name="Garbe J."/>
        </authorList>
    </citation>
    <scope>NUCLEOTIDE SEQUENCE</scope>
    <source>
        <strain evidence="2">Duluth1</strain>
        <tissue evidence="2">Whole animal</tissue>
    </source>
</reference>
<dbReference type="EMBL" id="JAIWYP010000002">
    <property type="protein sequence ID" value="KAH3868177.1"/>
    <property type="molecule type" value="Genomic_DNA"/>
</dbReference>
<dbReference type="GO" id="GO:0005576">
    <property type="term" value="C:extracellular region"/>
    <property type="evidence" value="ECO:0007669"/>
    <property type="project" value="InterPro"/>
</dbReference>
<accession>A0A9D4LZR4</accession>
<dbReference type="InterPro" id="IPR002557">
    <property type="entry name" value="Chitin-bd_dom"/>
</dbReference>
<dbReference type="AlphaFoldDB" id="A0A9D4LZR4"/>
<organism evidence="2 3">
    <name type="scientific">Dreissena polymorpha</name>
    <name type="common">Zebra mussel</name>
    <name type="synonym">Mytilus polymorpha</name>
    <dbReference type="NCBI Taxonomy" id="45954"/>
    <lineage>
        <taxon>Eukaryota</taxon>
        <taxon>Metazoa</taxon>
        <taxon>Spiralia</taxon>
        <taxon>Lophotrochozoa</taxon>
        <taxon>Mollusca</taxon>
        <taxon>Bivalvia</taxon>
        <taxon>Autobranchia</taxon>
        <taxon>Heteroconchia</taxon>
        <taxon>Euheterodonta</taxon>
        <taxon>Imparidentia</taxon>
        <taxon>Neoheterodontei</taxon>
        <taxon>Myida</taxon>
        <taxon>Dreissenoidea</taxon>
        <taxon>Dreissenidae</taxon>
        <taxon>Dreissena</taxon>
    </lineage>
</organism>
<proteinExistence type="predicted"/>
<evidence type="ECO:0000313" key="2">
    <source>
        <dbReference type="EMBL" id="KAH3868177.1"/>
    </source>
</evidence>
<sequence>MIDEGHGFTSHPKVCKKYIEIIADTKGNRTYLTRKCRDGLFWDQYKTTCRRPEDVNCPNGTKT</sequence>
<feature type="domain" description="Chitin-binding type-2" evidence="1">
    <location>
        <begin position="5"/>
        <end position="57"/>
    </location>
</feature>
<keyword evidence="3" id="KW-1185">Reference proteome</keyword>
<name>A0A9D4LZR4_DREPO</name>
<dbReference type="GO" id="GO:0008061">
    <property type="term" value="F:chitin binding"/>
    <property type="evidence" value="ECO:0007669"/>
    <property type="project" value="InterPro"/>
</dbReference>
<comment type="caution">
    <text evidence="2">The sequence shown here is derived from an EMBL/GenBank/DDBJ whole genome shotgun (WGS) entry which is preliminary data.</text>
</comment>
<dbReference type="Pfam" id="PF01607">
    <property type="entry name" value="CBM_14"/>
    <property type="match status" value="1"/>
</dbReference>
<evidence type="ECO:0000313" key="3">
    <source>
        <dbReference type="Proteomes" id="UP000828390"/>
    </source>
</evidence>
<dbReference type="InterPro" id="IPR036508">
    <property type="entry name" value="Chitin-bd_dom_sf"/>
</dbReference>
<protein>
    <recommendedName>
        <fullName evidence="1">Chitin-binding type-2 domain-containing protein</fullName>
    </recommendedName>
</protein>
<evidence type="ECO:0000259" key="1">
    <source>
        <dbReference type="Pfam" id="PF01607"/>
    </source>
</evidence>
<reference evidence="2" key="1">
    <citation type="journal article" date="2019" name="bioRxiv">
        <title>The Genome of the Zebra Mussel, Dreissena polymorpha: A Resource for Invasive Species Research.</title>
        <authorList>
            <person name="McCartney M.A."/>
            <person name="Auch B."/>
            <person name="Kono T."/>
            <person name="Mallez S."/>
            <person name="Zhang Y."/>
            <person name="Obille A."/>
            <person name="Becker A."/>
            <person name="Abrahante J.E."/>
            <person name="Garbe J."/>
            <person name="Badalamenti J.P."/>
            <person name="Herman A."/>
            <person name="Mangelson H."/>
            <person name="Liachko I."/>
            <person name="Sullivan S."/>
            <person name="Sone E.D."/>
            <person name="Koren S."/>
            <person name="Silverstein K.A.T."/>
            <person name="Beckman K.B."/>
            <person name="Gohl D.M."/>
        </authorList>
    </citation>
    <scope>NUCLEOTIDE SEQUENCE</scope>
    <source>
        <strain evidence="2">Duluth1</strain>
        <tissue evidence="2">Whole animal</tissue>
    </source>
</reference>